<dbReference type="InterPro" id="IPR003961">
    <property type="entry name" value="FN3_dom"/>
</dbReference>
<organism evidence="2">
    <name type="scientific">viral metagenome</name>
    <dbReference type="NCBI Taxonomy" id="1070528"/>
    <lineage>
        <taxon>unclassified sequences</taxon>
        <taxon>metagenomes</taxon>
        <taxon>organismal metagenomes</taxon>
    </lineage>
</organism>
<dbReference type="EMBL" id="MN740153">
    <property type="protein sequence ID" value="QHT90171.1"/>
    <property type="molecule type" value="Genomic_DNA"/>
</dbReference>
<name>A0A6C0IAV7_9ZZZZ</name>
<sequence length="2442" mass="261962">MAFACMNSVQRQSLLCNTNFSSPLWKKNTTSKFTYSSTVSNGFFTTPGLSDNTYQTLVFTKGIASLGSWSVGAGTGTTAILANGSTPYYSGTLPFNITKQYFISTNGTSTTGNVQTLTQTISITTPGTYYLTFYIIPGVTIDPNHSLSVYIGGVNVLKNYSPLANGAVANGNPIAITLPFVVPPTANSLPLILGFVFYCPNANVSYLGVTGITQFSQSLPATFGYQVVDPSAMLLYLPFNTDVFNHTANTNAISVMYNENNTVLATIEKVPVISGSGCLVLNSSNQSYFAISIPQSFTLPSWSSTGGFTFSGWFYGLGTTQNYNATLFTIRSSTSSLTLTYYAQQPFLIFTANPWGVVCSISNYYLFNNSWNHFAVTIGGGTSAGNVKYQFYLNGTPITSTTGIWPANDYNTINLGFDPGNDASFGYFNGYLDEIRIYTRYLSLQEINALSSFVASTPSYTYVDPTSMIMYYPMDSGTMNMMYGVSNSFTVNNGLFMIPTQSGTSANNPNIYSWKFTTNNGAYYTLNGIGSTGYTYGLPSGSGTSTQYIRLTTTGIGSSIQIYQTLILLASSPSYTTNYLLSFTAFPLDGSYYTGQYLSVSLGNLILLNQTRFISSASTVPYTYFSIPFTAPIGKNLKLTFTTASTVSNTSSIGITDISLVTHPTVGMGYAAIDSSAQSMYYNADTGGSTSLLNFATGTSIADTTITSSSMITTNTTGGVGVAQIGTNCLSFTALNSQSVTLGSLVVSSTGSRPGLSFSGWFYPIGTTQTTNSTLFSFKNTNGGSISCFYNGANNWLDFSANPGNEYIAWSYRIIPNTWNFFGYVIQYVNSSVATHTYYWNDVSMATITGAWVNTGSTYDNNSLGYSYISGLGYFNGYMDDFRVYNRALSVQDIFSLWNFGYQTMGSVASTQYANLIDSSAIQIYYPFDQGTGVTTFLPSLGGLPSYGTIGIGTITVLYGPATTYYYVSITRNKRGVAGNPIVQSIGATSFVDISLTGITADSSYTYTITPTSQSGNTGKSYTTSVISPTSDVSVSNIPSTLTKTGITLNFWSVSQSYVSFYDVSISRISGGVVSGALGVVVSNASPTTVYSYTDTSTDISANIKYQYLLTSHNAINVSGGTVTTPFLSPFPVANFISYTGFTKTSLTVNFGTVTSFYDVSISRISNIGGGARDISYAYVSLDPGQTSYTDTMISANLLYKYAILPYNAIGISGDITVTPTYTSPTSDVSFYPVVNSTSTNTLDISFVSASQSYVSFYDVSISRISGGVVSGALGVVVSNTSPTTVYSYTDTSTDISANTTYQYLLTSHNAINVSGGTVITPWLSPYPKVTFSSYTNLSKNGVTVNFGTITSFYDVSICRISKTVDYDVYETYIRLPAGQTYYTDQGSFSAVSTYKYAIMPYNAVNNSGSIIITPYVSPISDVSYNKYVSTPYTLTVYFMSASLTYLSYASITVSRVSGGVFAGILGNVVSTEAYTIQYLNIIDNTGVIMYYPFEFPSTFYTDTSTDISANTKYQYLLTSKNAVGSSGGTVITPFVSPSPVATFISYTGITKTSLTVNFGTATSFYDVSISRISNIGGGASDTSGAYIDLDPGQTSYTDTMVSANLLYKYAILPYNAVGISGSIMVTPTYTSPTSDVSFYAVVNSTSTNTLDISFVSASQSYVSFYDVSISRISGGVVSGALGVVVSNASPTMLYSYKDTSQDISANTKYQYLLTSHNAINVSGGTVITPWLSPYPVVTFSSYTGIDTANITVNFGTVTSFYNVNIVRITNTGGSDANGSSIVLSPGQTAYMDNGNLFANYKYRYGLSPINAINNAGNLVITPYTSPTSDVSLSVTANGSYNNIATNSMSVFWSSASRSYYSFYDVSISRITVNTGFVAPYVMYLYTNNLGYAPYDYSYVDTGVLPNTQYQYRIVSHNAMNVSGVTVTTPITCTLPYLNTVAITFDISANIQLTTSTDSSYNYVNIYRNNGVLYYSNQYSTSRTIVDNSNIVVNLPYNYTIVPYNFLNVTGASNNQTFTLVPIINGSFSTPVVNSGTNTLNPSFVPSTTYGWTVGGSNTSKFYVANGSNSGLFTGVLPSTCSQYFISVGGSGTQTLSQSFPVPTAGNYYITFFVFAGSNIDNGHTLSVSVGKTIFLYNYSLGSIPNTRPIPLTFLYTAEIGALYLPIVFTFTSSNTNLSYYGITGIQCFGQNTPSLAYTIVDPSYMSHYYSFVTDISNYATGITALADTVSVGTTRVTSANSPIVLLNKQPALSMTPTSYITSSTTTSVPTWSSAAGFSLSGWFYGAGTQATDASLVTLSLGSSSLWLTYKTTNVLTFTGTNVPSLTSKVMYPNTWNHLAISISGGTVSSANASYSLYINGFAVSNSTGSWPTVGAYSVRLGNSAGGGGFNGYMNELRIYQRSLTPIELQMLWNMGMSSTAYTVIDPSAMIMYYPMNMGGIY</sequence>
<dbReference type="SUPFAM" id="SSF49899">
    <property type="entry name" value="Concanavalin A-like lectins/glucanases"/>
    <property type="match status" value="3"/>
</dbReference>
<dbReference type="Gene3D" id="2.60.120.200">
    <property type="match status" value="3"/>
</dbReference>
<protein>
    <recommendedName>
        <fullName evidence="1">Fibronectin type-III domain-containing protein</fullName>
    </recommendedName>
</protein>
<dbReference type="InterPro" id="IPR013320">
    <property type="entry name" value="ConA-like_dom_sf"/>
</dbReference>
<feature type="domain" description="Fibronectin type-III" evidence="1">
    <location>
        <begin position="1538"/>
        <end position="1621"/>
    </location>
</feature>
<feature type="domain" description="Fibronectin type-III" evidence="1">
    <location>
        <begin position="1130"/>
        <end position="1213"/>
    </location>
</feature>
<reference evidence="2" key="1">
    <citation type="journal article" date="2020" name="Nature">
        <title>Giant virus diversity and host interactions through global metagenomics.</title>
        <authorList>
            <person name="Schulz F."/>
            <person name="Roux S."/>
            <person name="Paez-Espino D."/>
            <person name="Jungbluth S."/>
            <person name="Walsh D.A."/>
            <person name="Denef V.J."/>
            <person name="McMahon K.D."/>
            <person name="Konstantinidis K.T."/>
            <person name="Eloe-Fadrosh E.A."/>
            <person name="Kyrpides N.C."/>
            <person name="Woyke T."/>
        </authorList>
    </citation>
    <scope>NUCLEOTIDE SEQUENCE</scope>
    <source>
        <strain evidence="2">GVMAG-M-3300023184-68</strain>
    </source>
</reference>
<evidence type="ECO:0000259" key="1">
    <source>
        <dbReference type="SMART" id="SM00060"/>
    </source>
</evidence>
<dbReference type="Pfam" id="PF13385">
    <property type="entry name" value="Laminin_G_3"/>
    <property type="match status" value="3"/>
</dbReference>
<evidence type="ECO:0000313" key="2">
    <source>
        <dbReference type="EMBL" id="QHT90171.1"/>
    </source>
</evidence>
<proteinExistence type="predicted"/>
<dbReference type="SMART" id="SM00060">
    <property type="entry name" value="FN3"/>
    <property type="match status" value="3"/>
</dbReference>
<feature type="domain" description="Fibronectin type-III" evidence="1">
    <location>
        <begin position="1827"/>
        <end position="1923"/>
    </location>
</feature>
<accession>A0A6C0IAV7</accession>